<organism evidence="1 2">
    <name type="scientific">Salmonella enterica subsp. enterica serovar Inverness str. R8-3668</name>
    <dbReference type="NCBI Taxonomy" id="913075"/>
    <lineage>
        <taxon>Bacteria</taxon>
        <taxon>Pseudomonadati</taxon>
        <taxon>Pseudomonadota</taxon>
        <taxon>Gammaproteobacteria</taxon>
        <taxon>Enterobacterales</taxon>
        <taxon>Enterobacteriaceae</taxon>
        <taxon>Salmonella</taxon>
    </lineage>
</organism>
<feature type="non-terminal residue" evidence="1">
    <location>
        <position position="1"/>
    </location>
</feature>
<proteinExistence type="predicted"/>
<protein>
    <submittedName>
        <fullName evidence="1">Uncharacterized protein</fullName>
    </submittedName>
</protein>
<gene>
    <name evidence="1" type="ORF">LTSEINV_3254</name>
</gene>
<evidence type="ECO:0000313" key="1">
    <source>
        <dbReference type="EMBL" id="EHC56032.1"/>
    </source>
</evidence>
<sequence>VCIARQKKEDDLPGAFSCVHAPLEDLNVFQHTSPERLVRMMVMMVVFKLNACHKNSDECLFI</sequence>
<name>G5NEV1_SALET</name>
<dbReference type="AlphaFoldDB" id="G5NEV1"/>
<evidence type="ECO:0000313" key="2">
    <source>
        <dbReference type="Proteomes" id="UP000003532"/>
    </source>
</evidence>
<comment type="caution">
    <text evidence="1">The sequence shown here is derived from an EMBL/GenBank/DDBJ whole genome shotgun (WGS) entry which is preliminary data.</text>
</comment>
<dbReference type="EMBL" id="AFCO01001073">
    <property type="protein sequence ID" value="EHC56032.1"/>
    <property type="molecule type" value="Genomic_DNA"/>
</dbReference>
<dbReference type="Proteomes" id="UP000003532">
    <property type="component" value="Unassembled WGS sequence"/>
</dbReference>
<accession>G5NEV1</accession>
<reference evidence="1 2" key="1">
    <citation type="journal article" date="2011" name="BMC Genomics">
        <title>Genome sequencing reveals diversification of virulence factor content and possible host adaptation in distinct subpopulations of Salmonella enterica.</title>
        <authorList>
            <person name="den Bakker H.C."/>
            <person name="Moreno Switt A.I."/>
            <person name="Govoni G."/>
            <person name="Cummings C.A."/>
            <person name="Ranieri M.L."/>
            <person name="Degoricija L."/>
            <person name="Hoelzer K."/>
            <person name="Rodriguez-Rivera L.D."/>
            <person name="Brown S."/>
            <person name="Bolchacova E."/>
            <person name="Furtado M.R."/>
            <person name="Wiedmann M."/>
        </authorList>
    </citation>
    <scope>NUCLEOTIDE SEQUENCE [LARGE SCALE GENOMIC DNA]</scope>
    <source>
        <strain evidence="1 2">R8-3668</strain>
    </source>
</reference>